<name>A0A5J4U4M0_9EUKA</name>
<proteinExistence type="predicted"/>
<dbReference type="OrthoDB" id="3205605at2759"/>
<reference evidence="1 2" key="1">
    <citation type="submission" date="2019-03" db="EMBL/GenBank/DDBJ databases">
        <title>Single cell metagenomics reveals metabolic interactions within the superorganism composed of flagellate Streblomastix strix and complex community of Bacteroidetes bacteria on its surface.</title>
        <authorList>
            <person name="Treitli S.C."/>
            <person name="Kolisko M."/>
            <person name="Husnik F."/>
            <person name="Keeling P."/>
            <person name="Hampl V."/>
        </authorList>
    </citation>
    <scope>NUCLEOTIDE SEQUENCE [LARGE SCALE GENOMIC DNA]</scope>
    <source>
        <strain evidence="1">ST1C</strain>
    </source>
</reference>
<dbReference type="Gene3D" id="1.10.510.10">
    <property type="entry name" value="Transferase(Phosphotransferase) domain 1"/>
    <property type="match status" value="1"/>
</dbReference>
<accession>A0A5J4U4M0</accession>
<protein>
    <recommendedName>
        <fullName evidence="3">Protein kinase domain-containing protein</fullName>
    </recommendedName>
</protein>
<comment type="caution">
    <text evidence="1">The sequence shown here is derived from an EMBL/GenBank/DDBJ whole genome shotgun (WGS) entry which is preliminary data.</text>
</comment>
<evidence type="ECO:0000313" key="1">
    <source>
        <dbReference type="EMBL" id="KAA6364931.1"/>
    </source>
</evidence>
<evidence type="ECO:0000313" key="2">
    <source>
        <dbReference type="Proteomes" id="UP000324800"/>
    </source>
</evidence>
<feature type="non-terminal residue" evidence="1">
    <location>
        <position position="1"/>
    </location>
</feature>
<dbReference type="InterPro" id="IPR011009">
    <property type="entry name" value="Kinase-like_dom_sf"/>
</dbReference>
<dbReference type="SUPFAM" id="SSF56112">
    <property type="entry name" value="Protein kinase-like (PK-like)"/>
    <property type="match status" value="1"/>
</dbReference>
<sequence>KIIQLKNIERPPELKDNLLWDLLSKLLEFDPNKRITAAEALQHPYFTSPEALADVSQEQKDLAQFAVTAQLEGNSNITEYDKDPTYIVAKTKKKERRKNKILK</sequence>
<dbReference type="Proteomes" id="UP000324800">
    <property type="component" value="Unassembled WGS sequence"/>
</dbReference>
<gene>
    <name evidence="1" type="ORF">EZS28_039542</name>
</gene>
<evidence type="ECO:0008006" key="3">
    <source>
        <dbReference type="Google" id="ProtNLM"/>
    </source>
</evidence>
<dbReference type="EMBL" id="SNRW01021045">
    <property type="protein sequence ID" value="KAA6364931.1"/>
    <property type="molecule type" value="Genomic_DNA"/>
</dbReference>
<organism evidence="1 2">
    <name type="scientific">Streblomastix strix</name>
    <dbReference type="NCBI Taxonomy" id="222440"/>
    <lineage>
        <taxon>Eukaryota</taxon>
        <taxon>Metamonada</taxon>
        <taxon>Preaxostyla</taxon>
        <taxon>Oxymonadida</taxon>
        <taxon>Streblomastigidae</taxon>
        <taxon>Streblomastix</taxon>
    </lineage>
</organism>
<dbReference type="AlphaFoldDB" id="A0A5J4U4M0"/>